<dbReference type="PANTHER" id="PTHR32494:SF5">
    <property type="entry name" value="ALLANTOATE AMIDOHYDROLASE"/>
    <property type="match status" value="1"/>
</dbReference>
<keyword evidence="4" id="KW-1185">Reference proteome</keyword>
<evidence type="ECO:0000259" key="2">
    <source>
        <dbReference type="Pfam" id="PF07687"/>
    </source>
</evidence>
<dbReference type="Pfam" id="PF01546">
    <property type="entry name" value="Peptidase_M20"/>
    <property type="match status" value="1"/>
</dbReference>
<dbReference type="InterPro" id="IPR010158">
    <property type="entry name" value="Amidase_Cbmase"/>
</dbReference>
<dbReference type="SUPFAM" id="SSF55031">
    <property type="entry name" value="Bacterial exopeptidase dimerisation domain"/>
    <property type="match status" value="1"/>
</dbReference>
<proteinExistence type="predicted"/>
<evidence type="ECO:0000256" key="1">
    <source>
        <dbReference type="ARBA" id="ARBA00022801"/>
    </source>
</evidence>
<dbReference type="Gene3D" id="3.30.70.360">
    <property type="match status" value="1"/>
</dbReference>
<dbReference type="InterPro" id="IPR002933">
    <property type="entry name" value="Peptidase_M20"/>
</dbReference>
<sequence>MVLRICSSDNFKRRRVLPYHSQTMDQHLYQYVDEDRLRADIMQTAEFGSVPVEEGNCRTVLTGTEANKQAREYFVEKLEERELEVSVDAVGNITGRWVPDNVNPATRSVATGSHLDSVIDGGMFDGVLGVYAGLEAIRAMQDAELSPSLPLEVVAFTEEEGGRFSDGVLGSSVAIGDCSVADALTTTDNAGVTLGEALEEIGFKGEQRLDATEWNSWFELHVEQGTRLEEASASAGIVTHITGTVRCHIDILGEANHAGTTSMESRIDALTAASELALEIESVTNEIVKTHSETAVGTVGQFDVEPGSINVIPGSVHLGVDIRDVECESMERIVSSVRQCLDRLEDERDVETTFSRPYDIEPISMSKRCIEALHSAATRAEISTIELHSGAGHDTMHIAKATDTGLIFAPSEGGYSHSAAEWTDWGDCATSTRLLAGALYDLATE</sequence>
<comment type="caution">
    <text evidence="3">The sequence shown here is derived from an EMBL/GenBank/DDBJ whole genome shotgun (WGS) entry which is preliminary data.</text>
</comment>
<dbReference type="Pfam" id="PF07687">
    <property type="entry name" value="M20_dimer"/>
    <property type="match status" value="1"/>
</dbReference>
<dbReference type="PANTHER" id="PTHR32494">
    <property type="entry name" value="ALLANTOATE DEIMINASE-RELATED"/>
    <property type="match status" value="1"/>
</dbReference>
<dbReference type="STRING" id="1227498.C492_10975"/>
<dbReference type="Gene3D" id="3.40.630.10">
    <property type="entry name" value="Zn peptidases"/>
    <property type="match status" value="1"/>
</dbReference>
<gene>
    <name evidence="3" type="ORF">C492_10975</name>
</gene>
<dbReference type="SUPFAM" id="SSF53187">
    <property type="entry name" value="Zn-dependent exopeptidases"/>
    <property type="match status" value="1"/>
</dbReference>
<organism evidence="3 4">
    <name type="scientific">Natronococcus jeotgali DSM 18795</name>
    <dbReference type="NCBI Taxonomy" id="1227498"/>
    <lineage>
        <taxon>Archaea</taxon>
        <taxon>Methanobacteriati</taxon>
        <taxon>Methanobacteriota</taxon>
        <taxon>Stenosarchaea group</taxon>
        <taxon>Halobacteria</taxon>
        <taxon>Halobacteriales</taxon>
        <taxon>Natrialbaceae</taxon>
        <taxon>Natronococcus</taxon>
    </lineage>
</organism>
<dbReference type="InterPro" id="IPR036264">
    <property type="entry name" value="Bact_exopeptidase_dim_dom"/>
</dbReference>
<dbReference type="PIRSF" id="PIRSF001235">
    <property type="entry name" value="Amidase_carbamoylase"/>
    <property type="match status" value="1"/>
</dbReference>
<dbReference type="CDD" id="cd03884">
    <property type="entry name" value="M20_bAS"/>
    <property type="match status" value="1"/>
</dbReference>
<accession>L9XD04</accession>
<dbReference type="InterPro" id="IPR011650">
    <property type="entry name" value="Peptidase_M20_dimer"/>
</dbReference>
<dbReference type="EMBL" id="AOIA01000102">
    <property type="protein sequence ID" value="ELY59589.1"/>
    <property type="molecule type" value="Genomic_DNA"/>
</dbReference>
<keyword evidence="1 3" id="KW-0378">Hydrolase</keyword>
<dbReference type="GO" id="GO:0016813">
    <property type="term" value="F:hydrolase activity, acting on carbon-nitrogen (but not peptide) bonds, in linear amidines"/>
    <property type="evidence" value="ECO:0007669"/>
    <property type="project" value="InterPro"/>
</dbReference>
<feature type="domain" description="Peptidase M20 dimerisation" evidence="2">
    <location>
        <begin position="243"/>
        <end position="345"/>
    </location>
</feature>
<evidence type="ECO:0000313" key="3">
    <source>
        <dbReference type="EMBL" id="ELY59589.1"/>
    </source>
</evidence>
<evidence type="ECO:0000313" key="4">
    <source>
        <dbReference type="Proteomes" id="UP000011531"/>
    </source>
</evidence>
<name>L9XD04_9EURY</name>
<protein>
    <submittedName>
        <fullName evidence="3">N-carbamyol-L-amino acid amidohydrolase</fullName>
    </submittedName>
</protein>
<dbReference type="Proteomes" id="UP000011531">
    <property type="component" value="Unassembled WGS sequence"/>
</dbReference>
<dbReference type="NCBIfam" id="TIGR01879">
    <property type="entry name" value="hydantase"/>
    <property type="match status" value="1"/>
</dbReference>
<dbReference type="AlphaFoldDB" id="L9XD04"/>
<reference evidence="3 4" key="1">
    <citation type="journal article" date="2014" name="PLoS Genet.">
        <title>Phylogenetically driven sequencing of extremely halophilic archaea reveals strategies for static and dynamic osmo-response.</title>
        <authorList>
            <person name="Becker E.A."/>
            <person name="Seitzer P.M."/>
            <person name="Tritt A."/>
            <person name="Larsen D."/>
            <person name="Krusor M."/>
            <person name="Yao A.I."/>
            <person name="Wu D."/>
            <person name="Madern D."/>
            <person name="Eisen J.A."/>
            <person name="Darling A.E."/>
            <person name="Facciotti M.T."/>
        </authorList>
    </citation>
    <scope>NUCLEOTIDE SEQUENCE [LARGE SCALE GENOMIC DNA]</scope>
    <source>
        <strain evidence="3 4">DSM 18795</strain>
    </source>
</reference>